<dbReference type="InterPro" id="IPR036928">
    <property type="entry name" value="AS_sf"/>
</dbReference>
<gene>
    <name evidence="1" type="ORF">UR91_C0042G0002</name>
</gene>
<comment type="caution">
    <text evidence="1">The sequence shown here is derived from an EMBL/GenBank/DDBJ whole genome shotgun (WGS) entry which is preliminary data.</text>
</comment>
<evidence type="ECO:0000313" key="2">
    <source>
        <dbReference type="Proteomes" id="UP000034798"/>
    </source>
</evidence>
<protein>
    <submittedName>
        <fullName evidence="1">Uncharacterized protein</fullName>
    </submittedName>
</protein>
<accession>A0A0G0G7I7</accession>
<sequence>MIDLKKLTIKKARKALDSKEFSVVDLAQAYLKEIEKKNKLI</sequence>
<proteinExistence type="predicted"/>
<reference evidence="1 2" key="1">
    <citation type="journal article" date="2015" name="Nature">
        <title>rRNA introns, odd ribosomes, and small enigmatic genomes across a large radiation of phyla.</title>
        <authorList>
            <person name="Brown C.T."/>
            <person name="Hug L.A."/>
            <person name="Thomas B.C."/>
            <person name="Sharon I."/>
            <person name="Castelle C.J."/>
            <person name="Singh A."/>
            <person name="Wilkins M.J."/>
            <person name="Williams K.H."/>
            <person name="Banfield J.F."/>
        </authorList>
    </citation>
    <scope>NUCLEOTIDE SEQUENCE [LARGE SCALE GENOMIC DNA]</scope>
</reference>
<evidence type="ECO:0000313" key="1">
    <source>
        <dbReference type="EMBL" id="KKP87652.1"/>
    </source>
</evidence>
<dbReference type="Gene3D" id="3.90.1300.10">
    <property type="entry name" value="Amidase signature (AS) domain"/>
    <property type="match status" value="1"/>
</dbReference>
<dbReference type="AlphaFoldDB" id="A0A0G0G7I7"/>
<dbReference type="EMBL" id="LBQZ01000042">
    <property type="protein sequence ID" value="KKP87652.1"/>
    <property type="molecule type" value="Genomic_DNA"/>
</dbReference>
<name>A0A0G0G7I7_9BACT</name>
<dbReference type="Proteomes" id="UP000034798">
    <property type="component" value="Unassembled WGS sequence"/>
</dbReference>
<organism evidence="1 2">
    <name type="scientific">Candidatus Nomurabacteria bacterium GW2011_GWC2_35_8</name>
    <dbReference type="NCBI Taxonomy" id="1618752"/>
    <lineage>
        <taxon>Bacteria</taxon>
        <taxon>Candidatus Nomuraibacteriota</taxon>
    </lineage>
</organism>